<evidence type="ECO:0000259" key="1">
    <source>
        <dbReference type="Pfam" id="PF16469"/>
    </source>
</evidence>
<dbReference type="WBParaSite" id="jg14230">
    <property type="protein sequence ID" value="jg14230"/>
    <property type="gene ID" value="jg14230"/>
</dbReference>
<reference evidence="3" key="1">
    <citation type="submission" date="2022-11" db="UniProtKB">
        <authorList>
            <consortium name="WormBaseParasite"/>
        </authorList>
    </citation>
    <scope>IDENTIFICATION</scope>
</reference>
<keyword evidence="2" id="KW-1185">Reference proteome</keyword>
<dbReference type="AlphaFoldDB" id="A0A915CZJ0"/>
<name>A0A915CZJ0_9BILA</name>
<feature type="domain" description="Polyprotein allergen nematode" evidence="1">
    <location>
        <begin position="24"/>
        <end position="140"/>
    </location>
</feature>
<dbReference type="Pfam" id="PF16469">
    <property type="entry name" value="NPA"/>
    <property type="match status" value="1"/>
</dbReference>
<dbReference type="Proteomes" id="UP000887574">
    <property type="component" value="Unplaced"/>
</dbReference>
<organism evidence="2 3">
    <name type="scientific">Ditylenchus dipsaci</name>
    <dbReference type="NCBI Taxonomy" id="166011"/>
    <lineage>
        <taxon>Eukaryota</taxon>
        <taxon>Metazoa</taxon>
        <taxon>Ecdysozoa</taxon>
        <taxon>Nematoda</taxon>
        <taxon>Chromadorea</taxon>
        <taxon>Rhabditida</taxon>
        <taxon>Tylenchina</taxon>
        <taxon>Tylenchomorpha</taxon>
        <taxon>Sphaerularioidea</taxon>
        <taxon>Anguinidae</taxon>
        <taxon>Anguininae</taxon>
        <taxon>Ditylenchus</taxon>
    </lineage>
</organism>
<protein>
    <submittedName>
        <fullName evidence="3">Polyprotein allergen nematode domain-containing protein</fullName>
    </submittedName>
</protein>
<sequence length="148" mass="17287">MLVRRRRTPPSVTLTHHNQEHHYHNLEKYFHTHLRWLTADQKHDLRTMQQRGASRLQMQHTIGEFFETASEDRKKFAQKHFHMACREFLYSIIGHRNALGLKRVPGENVSEDTFNAVAAAFIDKADGGQAHAKELGEHCRRSLKIGEH</sequence>
<evidence type="ECO:0000313" key="2">
    <source>
        <dbReference type="Proteomes" id="UP000887574"/>
    </source>
</evidence>
<proteinExistence type="predicted"/>
<dbReference type="InterPro" id="IPR038289">
    <property type="entry name" value="DVA-1_sf"/>
</dbReference>
<accession>A0A915CZJ0</accession>
<dbReference type="InterPro" id="IPR032487">
    <property type="entry name" value="ABA-1_nematode"/>
</dbReference>
<evidence type="ECO:0000313" key="3">
    <source>
        <dbReference type="WBParaSite" id="jg14230"/>
    </source>
</evidence>
<dbReference type="Gene3D" id="1.10.533.30">
    <property type="entry name" value="Nematode polyprotein allergen ABA-1"/>
    <property type="match status" value="1"/>
</dbReference>